<evidence type="ECO:0000259" key="2">
    <source>
        <dbReference type="Pfam" id="PF08308"/>
    </source>
</evidence>
<feature type="transmembrane region" description="Helical" evidence="1">
    <location>
        <begin position="38"/>
        <end position="57"/>
    </location>
</feature>
<dbReference type="Pfam" id="PF08308">
    <property type="entry name" value="PEGA"/>
    <property type="match status" value="1"/>
</dbReference>
<keyword evidence="1" id="KW-0812">Transmembrane</keyword>
<keyword evidence="1" id="KW-1133">Transmembrane helix</keyword>
<dbReference type="InterPro" id="IPR013229">
    <property type="entry name" value="PEGA"/>
</dbReference>
<dbReference type="RefSeq" id="WP_260561946.1">
    <property type="nucleotide sequence ID" value="NZ_BAABEC010000077.1"/>
</dbReference>
<keyword evidence="1" id="KW-0472">Membrane</keyword>
<reference evidence="3" key="1">
    <citation type="submission" date="2022-09" db="EMBL/GenBank/DDBJ databases">
        <title>genome sequence of Deinococcus rubellus.</title>
        <authorList>
            <person name="Srinivasan S."/>
        </authorList>
    </citation>
    <scope>NUCLEOTIDE SEQUENCE</scope>
    <source>
        <strain evidence="3">Ant6</strain>
    </source>
</reference>
<sequence>MQTVSLVLALVGLVVGVLGLIGVILGKVPLLKLKGRGLAAGVLVGGLALAILGGNLAPRRTVTVTASPASATILIDGKTYTGTTGELPLLRDSYEVEIKAPRHHALKQTLDVSKQQKFNIALAPFSSEELAAIQRQADLKAEQARQAQLAKPQAKAAALKAEQARVVEEQRAKAAAAKQAVIDAAAAKKQAVINAVAAQAKAEREASLIGVGVFWIRCKEAVRAQLKSPDSAKFPSVMTQPDQTKEFGDGSKIWASSIQAQNAFGTEVNNEFTCTYNPTTRETVAKFR</sequence>
<evidence type="ECO:0000256" key="1">
    <source>
        <dbReference type="SAM" id="Phobius"/>
    </source>
</evidence>
<evidence type="ECO:0000313" key="4">
    <source>
        <dbReference type="Proteomes" id="UP001060261"/>
    </source>
</evidence>
<gene>
    <name evidence="3" type="ORF">N0D28_01025</name>
</gene>
<evidence type="ECO:0000313" key="3">
    <source>
        <dbReference type="EMBL" id="UWX65689.1"/>
    </source>
</evidence>
<keyword evidence="4" id="KW-1185">Reference proteome</keyword>
<feature type="domain" description="PEGA" evidence="2">
    <location>
        <begin position="61"/>
        <end position="122"/>
    </location>
</feature>
<name>A0ABY5YKS5_9DEIO</name>
<feature type="transmembrane region" description="Helical" evidence="1">
    <location>
        <begin position="6"/>
        <end position="26"/>
    </location>
</feature>
<dbReference type="Proteomes" id="UP001060261">
    <property type="component" value="Chromosome"/>
</dbReference>
<accession>A0ABY5YKS5</accession>
<dbReference type="EMBL" id="CP104213">
    <property type="protein sequence ID" value="UWX65689.1"/>
    <property type="molecule type" value="Genomic_DNA"/>
</dbReference>
<protein>
    <submittedName>
        <fullName evidence="3">PEGA domain-containing protein</fullName>
    </submittedName>
</protein>
<organism evidence="3 4">
    <name type="scientific">Deinococcus rubellus</name>
    <dbReference type="NCBI Taxonomy" id="1889240"/>
    <lineage>
        <taxon>Bacteria</taxon>
        <taxon>Thermotogati</taxon>
        <taxon>Deinococcota</taxon>
        <taxon>Deinococci</taxon>
        <taxon>Deinococcales</taxon>
        <taxon>Deinococcaceae</taxon>
        <taxon>Deinococcus</taxon>
    </lineage>
</organism>
<proteinExistence type="predicted"/>